<dbReference type="Proteomes" id="UP001381693">
    <property type="component" value="Unassembled WGS sequence"/>
</dbReference>
<feature type="region of interest" description="Disordered" evidence="1">
    <location>
        <begin position="523"/>
        <end position="568"/>
    </location>
</feature>
<feature type="region of interest" description="Disordered" evidence="1">
    <location>
        <begin position="56"/>
        <end position="142"/>
    </location>
</feature>
<dbReference type="AlphaFoldDB" id="A0AAN8X1K5"/>
<reference evidence="2 3" key="1">
    <citation type="submission" date="2023-11" db="EMBL/GenBank/DDBJ databases">
        <title>Halocaridina rubra genome assembly.</title>
        <authorList>
            <person name="Smith C."/>
        </authorList>
    </citation>
    <scope>NUCLEOTIDE SEQUENCE [LARGE SCALE GENOMIC DNA]</scope>
    <source>
        <strain evidence="2">EP-1</strain>
        <tissue evidence="2">Whole</tissue>
    </source>
</reference>
<feature type="region of interest" description="Disordered" evidence="1">
    <location>
        <begin position="301"/>
        <end position="327"/>
    </location>
</feature>
<protein>
    <submittedName>
        <fullName evidence="2">Uncharacterized protein</fullName>
    </submittedName>
</protein>
<comment type="caution">
    <text evidence="2">The sequence shown here is derived from an EMBL/GenBank/DDBJ whole genome shotgun (WGS) entry which is preliminary data.</text>
</comment>
<feature type="region of interest" description="Disordered" evidence="1">
    <location>
        <begin position="339"/>
        <end position="368"/>
    </location>
</feature>
<gene>
    <name evidence="2" type="ORF">SK128_027188</name>
</gene>
<evidence type="ECO:0000256" key="1">
    <source>
        <dbReference type="SAM" id="MobiDB-lite"/>
    </source>
</evidence>
<proteinExistence type="predicted"/>
<accession>A0AAN8X1K5</accession>
<keyword evidence="3" id="KW-1185">Reference proteome</keyword>
<evidence type="ECO:0000313" key="3">
    <source>
        <dbReference type="Proteomes" id="UP001381693"/>
    </source>
</evidence>
<name>A0AAN8X1K5_HALRR</name>
<sequence>MLNACTALRNDIISDEKTGNKYINQETGICVHWAHSHEQNLVLTFSSMKKGRRHSRKVAGNIPPQDTGHIDPQHLQGRRYSSEVAGNIPPQDTGHIDPQHLQGRRYSSEVAGNIPPQDTGHIDPQHLQGRRHSREVAGNIPPQDTRHIDLQHLHMEHYHPRQVEQVQNYQHSKYNENGYAQNHIDPLSRMLYGRDPRNQSNFENRSHLPPSRGFPDNPKTNSEHQNYRIHYPHQSEQPHNNMKHQRYISERYPANLDTPASHQSIPAMQGIYNQRKSEFPEPRIPQGPQALPEDPAFYKHSAPHEEQTINHEPAPPQEDQTKFREDPLDSQTHLVTHRNSYHGHAEEGQPSAIVREHPGRQRPVTHDISENFECLNIGKSSQKLPEYSVSNRENLKTRNSVPEYSVTNIENFKDHNLQPFSYLDPQCTKVGSYRKNAITENSQNIPRQNNSQNHIKFPRSQSFQRHPTVQDRNIQRPTTTQDIRVPKSTVAQDTRIPRTTLAQDTRLHNDEDWHNLEEKRKLNKERSKLPQVDYKPINKQKKQGKPYIPKPDYTWHRNSMPNLDDYDG</sequence>
<evidence type="ECO:0000313" key="2">
    <source>
        <dbReference type="EMBL" id="KAK7074486.1"/>
    </source>
</evidence>
<dbReference type="EMBL" id="JAXCGZ010011569">
    <property type="protein sequence ID" value="KAK7074486.1"/>
    <property type="molecule type" value="Genomic_DNA"/>
</dbReference>
<feature type="compositionally biased region" description="Basic and acidic residues" evidence="1">
    <location>
        <begin position="354"/>
        <end position="368"/>
    </location>
</feature>
<feature type="region of interest" description="Disordered" evidence="1">
    <location>
        <begin position="459"/>
        <end position="479"/>
    </location>
</feature>
<organism evidence="2 3">
    <name type="scientific">Halocaridina rubra</name>
    <name type="common">Hawaiian red shrimp</name>
    <dbReference type="NCBI Taxonomy" id="373956"/>
    <lineage>
        <taxon>Eukaryota</taxon>
        <taxon>Metazoa</taxon>
        <taxon>Ecdysozoa</taxon>
        <taxon>Arthropoda</taxon>
        <taxon>Crustacea</taxon>
        <taxon>Multicrustacea</taxon>
        <taxon>Malacostraca</taxon>
        <taxon>Eumalacostraca</taxon>
        <taxon>Eucarida</taxon>
        <taxon>Decapoda</taxon>
        <taxon>Pleocyemata</taxon>
        <taxon>Caridea</taxon>
        <taxon>Atyoidea</taxon>
        <taxon>Atyidae</taxon>
        <taxon>Halocaridina</taxon>
    </lineage>
</organism>
<feature type="region of interest" description="Disordered" evidence="1">
    <location>
        <begin position="194"/>
        <end position="224"/>
    </location>
</feature>